<comment type="caution">
    <text evidence="2">The sequence shown here is derived from an EMBL/GenBank/DDBJ whole genome shotgun (WGS) entry which is preliminary data.</text>
</comment>
<dbReference type="Gene3D" id="2.100.10.20">
    <property type="entry name" value="Vitelline membrane outer layer protein I (VOMI)"/>
    <property type="match status" value="1"/>
</dbReference>
<dbReference type="Proteomes" id="UP000094527">
    <property type="component" value="Unassembled WGS sequence"/>
</dbReference>
<dbReference type="OMA" id="EPWDAWD"/>
<gene>
    <name evidence="2" type="ORF">Ocin01_05888</name>
</gene>
<feature type="signal peptide" evidence="1">
    <location>
        <begin position="1"/>
        <end position="21"/>
    </location>
</feature>
<proteinExistence type="predicted"/>
<dbReference type="InterPro" id="IPR005515">
    <property type="entry name" value="VOMI"/>
</dbReference>
<evidence type="ECO:0000256" key="1">
    <source>
        <dbReference type="SAM" id="SignalP"/>
    </source>
</evidence>
<dbReference type="PANTHER" id="PTHR18841">
    <property type="entry name" value="VITELLINE MEMBRANE OUTER LAYER PROTEIN I-RELATED"/>
    <property type="match status" value="1"/>
</dbReference>
<evidence type="ECO:0000313" key="3">
    <source>
        <dbReference type="Proteomes" id="UP000094527"/>
    </source>
</evidence>
<keyword evidence="1" id="KW-0732">Signal</keyword>
<dbReference type="GO" id="GO:0005615">
    <property type="term" value="C:extracellular space"/>
    <property type="evidence" value="ECO:0007669"/>
    <property type="project" value="TreeGrafter"/>
</dbReference>
<feature type="chain" id="PRO_5008905146" evidence="1">
    <location>
        <begin position="22"/>
        <end position="218"/>
    </location>
</feature>
<organism evidence="2 3">
    <name type="scientific">Orchesella cincta</name>
    <name type="common">Springtail</name>
    <name type="synonym">Podura cincta</name>
    <dbReference type="NCBI Taxonomy" id="48709"/>
    <lineage>
        <taxon>Eukaryota</taxon>
        <taxon>Metazoa</taxon>
        <taxon>Ecdysozoa</taxon>
        <taxon>Arthropoda</taxon>
        <taxon>Hexapoda</taxon>
        <taxon>Collembola</taxon>
        <taxon>Entomobryomorpha</taxon>
        <taxon>Entomobryoidea</taxon>
        <taxon>Orchesellidae</taxon>
        <taxon>Orchesellinae</taxon>
        <taxon>Orchesella</taxon>
    </lineage>
</organism>
<dbReference type="OrthoDB" id="6329319at2759"/>
<sequence>MDCKFLFLGFLCCIALQFASANDVLTSPIVTNWGVWGAFQHCPAGTKVIGFQLKTEPWDAWDVVIDDSCLNGIKFYCGHPSSSGPGAPVDVITSSEGNWGKWGQIFWCDGRGFARGFMLRSVEATTANVDESATNNIRILCSEGTQFIEGDGERWGEWTSPRICQETQYICGLQTQVEPPQGISTDDTALNNIRVECCDMTKEELVSYGIVNSTNKLA</sequence>
<evidence type="ECO:0000313" key="2">
    <source>
        <dbReference type="EMBL" id="ODN00796.1"/>
    </source>
</evidence>
<dbReference type="InterPro" id="IPR036706">
    <property type="entry name" value="VOMI_sf"/>
</dbReference>
<name>A0A1D2N760_ORCCI</name>
<dbReference type="STRING" id="48709.A0A1D2N760"/>
<dbReference type="AlphaFoldDB" id="A0A1D2N760"/>
<dbReference type="EMBL" id="LJIJ01000186">
    <property type="protein sequence ID" value="ODN00796.1"/>
    <property type="molecule type" value="Genomic_DNA"/>
</dbReference>
<accession>A0A1D2N760</accession>
<reference evidence="2 3" key="1">
    <citation type="journal article" date="2016" name="Genome Biol. Evol.">
        <title>Gene Family Evolution Reflects Adaptation to Soil Environmental Stressors in the Genome of the Collembolan Orchesella cincta.</title>
        <authorList>
            <person name="Faddeeva-Vakhrusheva A."/>
            <person name="Derks M.F."/>
            <person name="Anvar S.Y."/>
            <person name="Agamennone V."/>
            <person name="Suring W."/>
            <person name="Smit S."/>
            <person name="van Straalen N.M."/>
            <person name="Roelofs D."/>
        </authorList>
    </citation>
    <scope>NUCLEOTIDE SEQUENCE [LARGE SCALE GENOMIC DNA]</scope>
    <source>
        <tissue evidence="2">Mixed pool</tissue>
    </source>
</reference>
<protein>
    <submittedName>
        <fullName evidence="2">Vitelline membrane outer layer protein 1</fullName>
    </submittedName>
</protein>
<keyword evidence="3" id="KW-1185">Reference proteome</keyword>
<dbReference type="SUPFAM" id="SSF51092">
    <property type="entry name" value="Vitelline membrane outer protein-I (VMO-I)"/>
    <property type="match status" value="1"/>
</dbReference>
<dbReference type="PANTHER" id="PTHR18841:SF0">
    <property type="entry name" value="VITELLINE MEMBRANE OUTER LAYER 1 HOMOLOG A-RELATED"/>
    <property type="match status" value="1"/>
</dbReference>
<dbReference type="Pfam" id="PF03762">
    <property type="entry name" value="VOMI"/>
    <property type="match status" value="1"/>
</dbReference>